<evidence type="ECO:0000256" key="1">
    <source>
        <dbReference type="SAM" id="Phobius"/>
    </source>
</evidence>
<gene>
    <name evidence="2" type="ORF">H0185_10755</name>
</gene>
<keyword evidence="1" id="KW-1133">Transmembrane helix</keyword>
<name>A0ABS7K4T3_9BACI</name>
<keyword evidence="1" id="KW-0812">Transmembrane</keyword>
<accession>A0ABS7K4T3</accession>
<dbReference type="RefSeq" id="WP_221873498.1">
    <property type="nucleotide sequence ID" value="NZ_JACWFH010000012.1"/>
</dbReference>
<reference evidence="2 3" key="1">
    <citation type="submission" date="2020-07" db="EMBL/GenBank/DDBJ databases">
        <title>Fungal Genomes of the International Space Station.</title>
        <authorList>
            <person name="Seuylemezian A."/>
            <person name="Singh N.K."/>
            <person name="Wood J."/>
            <person name="Venkateswaran K."/>
        </authorList>
    </citation>
    <scope>NUCLEOTIDE SEQUENCE [LARGE SCALE GENOMIC DNA]</scope>
    <source>
        <strain evidence="2 3">PL-B2</strain>
    </source>
</reference>
<dbReference type="EMBL" id="JACWFH010000012">
    <property type="protein sequence ID" value="MBY0097273.1"/>
    <property type="molecule type" value="Genomic_DNA"/>
</dbReference>
<comment type="caution">
    <text evidence="2">The sequence shown here is derived from an EMBL/GenBank/DDBJ whole genome shotgun (WGS) entry which is preliminary data.</text>
</comment>
<protein>
    <recommendedName>
        <fullName evidence="4">ABC transporter permease</fullName>
    </recommendedName>
</protein>
<evidence type="ECO:0008006" key="4">
    <source>
        <dbReference type="Google" id="ProtNLM"/>
    </source>
</evidence>
<keyword evidence="3" id="KW-1185">Reference proteome</keyword>
<organism evidence="2 3">
    <name type="scientific">Mesobacillus maritimus</name>
    <dbReference type="NCBI Taxonomy" id="1643336"/>
    <lineage>
        <taxon>Bacteria</taxon>
        <taxon>Bacillati</taxon>
        <taxon>Bacillota</taxon>
        <taxon>Bacilli</taxon>
        <taxon>Bacillales</taxon>
        <taxon>Bacillaceae</taxon>
        <taxon>Mesobacillus</taxon>
    </lineage>
</organism>
<feature type="transmembrane region" description="Helical" evidence="1">
    <location>
        <begin position="14"/>
        <end position="37"/>
    </location>
</feature>
<evidence type="ECO:0000313" key="2">
    <source>
        <dbReference type="EMBL" id="MBY0097273.1"/>
    </source>
</evidence>
<keyword evidence="1" id="KW-0472">Membrane</keyword>
<feature type="transmembrane region" description="Helical" evidence="1">
    <location>
        <begin position="58"/>
        <end position="77"/>
    </location>
</feature>
<dbReference type="Proteomes" id="UP000769780">
    <property type="component" value="Unassembled WGS sequence"/>
</dbReference>
<evidence type="ECO:0000313" key="3">
    <source>
        <dbReference type="Proteomes" id="UP000769780"/>
    </source>
</evidence>
<proteinExistence type="predicted"/>
<sequence>MNALGIHYYKIQKYVLYTALIATITLLALVFIGNMAVGEAGIGLNYYMNTHGATPSEGLVAGGITLYSSYVMGLAWGGPVGVAVGL</sequence>